<evidence type="ECO:0000313" key="16">
    <source>
        <dbReference type="EMBL" id="VBB27276.1"/>
    </source>
</evidence>
<feature type="compositionally biased region" description="Pro residues" evidence="14">
    <location>
        <begin position="226"/>
        <end position="235"/>
    </location>
</feature>
<keyword evidence="7" id="KW-0489">Methyltransferase</keyword>
<dbReference type="SUPFAM" id="SSF54928">
    <property type="entry name" value="RNA-binding domain, RBD"/>
    <property type="match status" value="2"/>
</dbReference>
<dbReference type="GO" id="GO:0005737">
    <property type="term" value="C:cytoplasm"/>
    <property type="evidence" value="ECO:0007669"/>
    <property type="project" value="UniProtKB-SubCell"/>
</dbReference>
<feature type="coiled-coil region" evidence="13">
    <location>
        <begin position="181"/>
        <end position="216"/>
    </location>
</feature>
<feature type="region of interest" description="Disordered" evidence="14">
    <location>
        <begin position="221"/>
        <end position="253"/>
    </location>
</feature>
<evidence type="ECO:0000256" key="1">
    <source>
        <dbReference type="ARBA" id="ARBA00002778"/>
    </source>
</evidence>
<dbReference type="InterPro" id="IPR012677">
    <property type="entry name" value="Nucleotide-bd_a/b_plait_sf"/>
</dbReference>
<evidence type="ECO:0000256" key="8">
    <source>
        <dbReference type="ARBA" id="ARBA00022679"/>
    </source>
</evidence>
<keyword evidence="6" id="KW-0963">Cytoplasm</keyword>
<dbReference type="PROSITE" id="PS50102">
    <property type="entry name" value="RRM"/>
    <property type="match status" value="1"/>
</dbReference>
<dbReference type="PANTHER" id="PTHR21210:SF0">
    <property type="entry name" value="TRNA (URACIL-O(2)-)-METHYLTRANSFERASE-RELATED"/>
    <property type="match status" value="1"/>
</dbReference>
<evidence type="ECO:0000256" key="9">
    <source>
        <dbReference type="ARBA" id="ARBA00022691"/>
    </source>
</evidence>
<evidence type="ECO:0000256" key="6">
    <source>
        <dbReference type="ARBA" id="ARBA00022490"/>
    </source>
</evidence>
<comment type="catalytic activity">
    <reaction evidence="11">
        <text>uridine(44) in tRNA(Ser) + S-adenosyl-L-methionine = 2'-O-methyluridine(44) in tRNA(Ser) + S-adenosyl-L-homocysteine + H(+)</text>
        <dbReference type="Rhea" id="RHEA:43100"/>
        <dbReference type="Rhea" id="RHEA-COMP:10339"/>
        <dbReference type="Rhea" id="RHEA-COMP:10340"/>
        <dbReference type="ChEBI" id="CHEBI:15378"/>
        <dbReference type="ChEBI" id="CHEBI:57856"/>
        <dbReference type="ChEBI" id="CHEBI:59789"/>
        <dbReference type="ChEBI" id="CHEBI:65315"/>
        <dbReference type="ChEBI" id="CHEBI:74478"/>
        <dbReference type="EC" id="2.1.1.211"/>
    </reaction>
</comment>
<dbReference type="GO" id="GO:0141101">
    <property type="term" value="F:tRNA(Ser) (uridine(44)-2'-O-)-methyltransferase activity"/>
    <property type="evidence" value="ECO:0007669"/>
    <property type="project" value="UniProtKB-EC"/>
</dbReference>
<evidence type="ECO:0000256" key="12">
    <source>
        <dbReference type="PROSITE-ProRule" id="PRU00176"/>
    </source>
</evidence>
<comment type="subcellular location">
    <subcellularLocation>
        <location evidence="2">Cytoplasm</location>
    </subcellularLocation>
</comment>
<comment type="similarity">
    <text evidence="3">Belongs to the TRM44 family.</text>
</comment>
<dbReference type="GO" id="GO:0003723">
    <property type="term" value="F:RNA binding"/>
    <property type="evidence" value="ECO:0007669"/>
    <property type="project" value="UniProtKB-UniRule"/>
</dbReference>
<dbReference type="OrthoDB" id="10047021at2759"/>
<evidence type="ECO:0000256" key="14">
    <source>
        <dbReference type="SAM" id="MobiDB-lite"/>
    </source>
</evidence>
<comment type="function">
    <text evidence="1">Probable adenosyl-L-methionine (AdoMet)-dependent tRNA (uracil-O(2)-)-methyltransferase.</text>
</comment>
<feature type="domain" description="RRM" evidence="15">
    <location>
        <begin position="8"/>
        <end position="90"/>
    </location>
</feature>
<evidence type="ECO:0000259" key="15">
    <source>
        <dbReference type="PROSITE" id="PS50102"/>
    </source>
</evidence>
<dbReference type="InterPro" id="IPR029063">
    <property type="entry name" value="SAM-dependent_MTases_sf"/>
</dbReference>
<evidence type="ECO:0000256" key="5">
    <source>
        <dbReference type="ARBA" id="ARBA00018325"/>
    </source>
</evidence>
<keyword evidence="9" id="KW-0949">S-adenosyl-L-methionine</keyword>
<evidence type="ECO:0000256" key="4">
    <source>
        <dbReference type="ARBA" id="ARBA00012795"/>
    </source>
</evidence>
<dbReference type="InterPro" id="IPR000504">
    <property type="entry name" value="RRM_dom"/>
</dbReference>
<keyword evidence="8" id="KW-0808">Transferase</keyword>
<dbReference type="AlphaFoldDB" id="A0A498SDX6"/>
<dbReference type="STRING" id="6277.A0A498SDX6"/>
<dbReference type="Pfam" id="PF07757">
    <property type="entry name" value="AdoMet_MTase"/>
    <property type="match status" value="1"/>
</dbReference>
<evidence type="ECO:0000256" key="13">
    <source>
        <dbReference type="SAM" id="Coils"/>
    </source>
</evidence>
<dbReference type="SMART" id="SM00360">
    <property type="entry name" value="RRM"/>
    <property type="match status" value="2"/>
</dbReference>
<protein>
    <recommendedName>
        <fullName evidence="5">Probable tRNA (uracil-O(2)-)-methyltransferase</fullName>
        <ecNumber evidence="4">2.1.1.211</ecNumber>
    </recommendedName>
</protein>
<evidence type="ECO:0000256" key="3">
    <source>
        <dbReference type="ARBA" id="ARBA00009056"/>
    </source>
</evidence>
<dbReference type="EC" id="2.1.1.211" evidence="4"/>
<evidence type="ECO:0000256" key="7">
    <source>
        <dbReference type="ARBA" id="ARBA00022603"/>
    </source>
</evidence>
<dbReference type="Pfam" id="PF00076">
    <property type="entry name" value="RRM_1"/>
    <property type="match status" value="1"/>
</dbReference>
<gene>
    <name evidence="16" type="ORF">NAV_LOCUS2106</name>
</gene>
<sequence>MSIVPEERRILLEKLNLKTSTNDIERFFTRWGPLSECIVMFDKNTRRSRGYGFICFVWDHHCEQCLEAQPHSIDGVQIEMRPIKGISSNPIVKYINTRKILVSFLGARLITDEVEEYFSKFGAAHVDFAVDTLNEKPLYFAYVTFVEVESCNSCINIGEHFISGYPIFIRKVIRREDLKKAEQMERVRAVCEARIQEELEEEAGRKRRHLDRKLRENYATELALLRPPPPPPPTAAPSRKAPDPTPSSSWVPLLPNEQFQENNASHLAGYGPQHQKQKQCSTFAGSNLSRHPVGTGTSQWIPLPHGSISTPSDIVRRYSTPGEPFFEMNFEKIATASLSVPLELDGREAFLKVIRIWKERCHTVNRRLSGIVSVDERDFKRSHILAIFNILSQNVEIRKFIPKSPGIFSTCAYEASFCLDNHVMEFRPFVLDEKRHPHVSFPYRLALEEVSNEQWNLSLFISSDEINYIWLQQIAFPRLVKWFAEIGEQRNDAVSHKLVNMEDYSQLYCEIKNKWGQQIAATWTERTNPQKFVYEDCAIAAYLVAFWRQKGFFPKRFCDIGCGNGLLVYLLQKMKVNGYGIDLRRRKIWTKFVGTDLREETLNPGDLLIDSDFLIGNHTDELTPWIPIMAARSRSNFFLLPCCPFDFYNRFQKKCGVTATSVYSSYLLFIRDICLRLGYCVEEDRLKIPSTKRYCFLCTVPAGGLVENLENIISDILPHMNLPNFLPREKFERIKNCSKLRRDFQQMLARKIFTYLLELSPDKSTVCWGGEPCSLKEIADLLSEEEKAQLRDSNGGLQTFLKNQHQIFKVVKGTVSIRNWAKEGNRRVEGKLKTTNCWFHNYYFNGCPLSAEDCSYKH</sequence>
<dbReference type="PANTHER" id="PTHR21210">
    <property type="entry name" value="TRNA (URACIL-O(2)-)-METHYLTRANSFERASE-RELATED"/>
    <property type="match status" value="1"/>
</dbReference>
<dbReference type="InterPro" id="IPR035979">
    <property type="entry name" value="RBD_domain_sf"/>
</dbReference>
<dbReference type="SUPFAM" id="SSF53335">
    <property type="entry name" value="S-adenosyl-L-methionine-dependent methyltransferases"/>
    <property type="match status" value="1"/>
</dbReference>
<evidence type="ECO:0000256" key="10">
    <source>
        <dbReference type="ARBA" id="ARBA00022694"/>
    </source>
</evidence>
<dbReference type="Proteomes" id="UP000276991">
    <property type="component" value="Unassembled WGS sequence"/>
</dbReference>
<dbReference type="EMBL" id="UPTC01000207">
    <property type="protein sequence ID" value="VBB27276.1"/>
    <property type="molecule type" value="Genomic_DNA"/>
</dbReference>
<accession>A0A498SDX6</accession>
<proteinExistence type="inferred from homology"/>
<evidence type="ECO:0000313" key="17">
    <source>
        <dbReference type="Proteomes" id="UP000276991"/>
    </source>
</evidence>
<organism evidence="16 17">
    <name type="scientific">Acanthocheilonema viteae</name>
    <name type="common">Filarial nematode worm</name>
    <name type="synonym">Dipetalonema viteae</name>
    <dbReference type="NCBI Taxonomy" id="6277"/>
    <lineage>
        <taxon>Eukaryota</taxon>
        <taxon>Metazoa</taxon>
        <taxon>Ecdysozoa</taxon>
        <taxon>Nematoda</taxon>
        <taxon>Chromadorea</taxon>
        <taxon>Rhabditida</taxon>
        <taxon>Spirurina</taxon>
        <taxon>Spiruromorpha</taxon>
        <taxon>Filarioidea</taxon>
        <taxon>Onchocercidae</taxon>
        <taxon>Acanthocheilonema</taxon>
    </lineage>
</organism>
<keyword evidence="12" id="KW-0694">RNA-binding</keyword>
<evidence type="ECO:0000256" key="2">
    <source>
        <dbReference type="ARBA" id="ARBA00004496"/>
    </source>
</evidence>
<dbReference type="InterPro" id="IPR011671">
    <property type="entry name" value="tRNA_uracil_MeTrfase"/>
</dbReference>
<keyword evidence="10" id="KW-0819">tRNA processing</keyword>
<keyword evidence="17" id="KW-1185">Reference proteome</keyword>
<dbReference type="Gene3D" id="3.30.70.330">
    <property type="match status" value="2"/>
</dbReference>
<dbReference type="GO" id="GO:0030488">
    <property type="term" value="P:tRNA methylation"/>
    <property type="evidence" value="ECO:0007669"/>
    <property type="project" value="TreeGrafter"/>
</dbReference>
<keyword evidence="13" id="KW-0175">Coiled coil</keyword>
<evidence type="ECO:0000256" key="11">
    <source>
        <dbReference type="ARBA" id="ARBA00047957"/>
    </source>
</evidence>
<reference evidence="16 17" key="1">
    <citation type="submission" date="2018-08" db="EMBL/GenBank/DDBJ databases">
        <authorList>
            <person name="Laetsch R D."/>
            <person name="Stevens L."/>
            <person name="Kumar S."/>
            <person name="Blaxter L. M."/>
        </authorList>
    </citation>
    <scope>NUCLEOTIDE SEQUENCE [LARGE SCALE GENOMIC DNA]</scope>
</reference>
<name>A0A498SDX6_ACAVI</name>